<feature type="binding site" evidence="18">
    <location>
        <position position="378"/>
    </location>
    <ligand>
        <name>UDP-N-acetyl-alpha-D-glucosamine</name>
        <dbReference type="ChEBI" id="CHEBI:57705"/>
    </ligand>
</feature>
<dbReference type="InterPro" id="IPR025877">
    <property type="entry name" value="MobA-like_NTP_Trfase"/>
</dbReference>
<comment type="cofactor">
    <cofactor evidence="18">
        <name>Mg(2+)</name>
        <dbReference type="ChEBI" id="CHEBI:18420"/>
    </cofactor>
    <text evidence="18">Binds 1 Mg(2+) ion per subunit.</text>
</comment>
<evidence type="ECO:0000259" key="20">
    <source>
        <dbReference type="Pfam" id="PF25087"/>
    </source>
</evidence>
<dbReference type="Gene3D" id="2.160.10.10">
    <property type="entry name" value="Hexapeptide repeat proteins"/>
    <property type="match status" value="1"/>
</dbReference>
<dbReference type="SUPFAM" id="SSF53448">
    <property type="entry name" value="Nucleotide-diphospho-sugar transferases"/>
    <property type="match status" value="1"/>
</dbReference>
<feature type="domain" description="MobA-like NTP transferase" evidence="19">
    <location>
        <begin position="9"/>
        <end position="124"/>
    </location>
</feature>
<keyword evidence="10 18" id="KW-0133">Cell shape</keyword>
<feature type="binding site" evidence="18">
    <location>
        <position position="406"/>
    </location>
    <ligand>
        <name>acetyl-CoA</name>
        <dbReference type="ChEBI" id="CHEBI:57288"/>
    </ligand>
</feature>
<evidence type="ECO:0000313" key="22">
    <source>
        <dbReference type="Proteomes" id="UP000319941"/>
    </source>
</evidence>
<dbReference type="PROSITE" id="PS00101">
    <property type="entry name" value="HEXAPEP_TRANSFERASES"/>
    <property type="match status" value="1"/>
</dbReference>
<feature type="region of interest" description="Pyrophosphorylase" evidence="18">
    <location>
        <begin position="1"/>
        <end position="230"/>
    </location>
</feature>
<dbReference type="GO" id="GO:0005737">
    <property type="term" value="C:cytoplasm"/>
    <property type="evidence" value="ECO:0007669"/>
    <property type="project" value="UniProtKB-SubCell"/>
</dbReference>
<feature type="binding site" evidence="18">
    <location>
        <position position="228"/>
    </location>
    <ligand>
        <name>Mg(2+)</name>
        <dbReference type="ChEBI" id="CHEBI:18420"/>
    </ligand>
</feature>
<evidence type="ECO:0000256" key="14">
    <source>
        <dbReference type="ARBA" id="ARBA00023316"/>
    </source>
</evidence>
<feature type="binding site" evidence="18">
    <location>
        <position position="352"/>
    </location>
    <ligand>
        <name>UDP-N-acetyl-alpha-D-glucosamine</name>
        <dbReference type="ChEBI" id="CHEBI:57705"/>
    </ligand>
</feature>
<comment type="caution">
    <text evidence="21">The sequence shown here is derived from an EMBL/GenBank/DDBJ whole genome shotgun (WGS) entry which is preliminary data.</text>
</comment>
<dbReference type="GO" id="GO:0019134">
    <property type="term" value="F:glucosamine-1-phosphate N-acetyltransferase activity"/>
    <property type="evidence" value="ECO:0007669"/>
    <property type="project" value="UniProtKB-UniRule"/>
</dbReference>
<dbReference type="GO" id="GO:0006048">
    <property type="term" value="P:UDP-N-acetylglucosamine biosynthetic process"/>
    <property type="evidence" value="ECO:0007669"/>
    <property type="project" value="UniProtKB-UniPathway"/>
</dbReference>
<feature type="binding site" evidence="18">
    <location>
        <position position="441"/>
    </location>
    <ligand>
        <name>acetyl-CoA</name>
        <dbReference type="ChEBI" id="CHEBI:57288"/>
    </ligand>
</feature>
<evidence type="ECO:0000256" key="8">
    <source>
        <dbReference type="ARBA" id="ARBA00022737"/>
    </source>
</evidence>
<feature type="binding site" evidence="18">
    <location>
        <position position="381"/>
    </location>
    <ligand>
        <name>acetyl-CoA</name>
        <dbReference type="ChEBI" id="CHEBI:57288"/>
    </ligand>
</feature>
<dbReference type="InterPro" id="IPR005882">
    <property type="entry name" value="Bifunctional_GlmU"/>
</dbReference>
<dbReference type="EC" id="2.7.7.23" evidence="18"/>
<dbReference type="GO" id="GO:0009252">
    <property type="term" value="P:peptidoglycan biosynthetic process"/>
    <property type="evidence" value="ECO:0007669"/>
    <property type="project" value="UniProtKB-UniRule"/>
</dbReference>
<dbReference type="Pfam" id="PF12804">
    <property type="entry name" value="NTP_transf_3"/>
    <property type="match status" value="1"/>
</dbReference>
<feature type="binding site" evidence="18">
    <location>
        <begin position="103"/>
        <end position="105"/>
    </location>
    <ligand>
        <name>UDP-N-acetyl-alpha-D-glucosamine</name>
        <dbReference type="ChEBI" id="CHEBI:57705"/>
    </ligand>
</feature>
<dbReference type="PANTHER" id="PTHR43584:SF3">
    <property type="entry name" value="BIFUNCTIONAL PROTEIN GLMU"/>
    <property type="match status" value="1"/>
</dbReference>
<evidence type="ECO:0000256" key="5">
    <source>
        <dbReference type="ARBA" id="ARBA00022679"/>
    </source>
</evidence>
<feature type="domain" description="Mannose-1-phosphate guanyltransferase C-terminal" evidence="20">
    <location>
        <begin position="264"/>
        <end position="345"/>
    </location>
</feature>
<keyword evidence="7 18" id="KW-0479">Metal-binding</keyword>
<evidence type="ECO:0000256" key="4">
    <source>
        <dbReference type="ARBA" id="ARBA00022490"/>
    </source>
</evidence>
<evidence type="ECO:0000256" key="11">
    <source>
        <dbReference type="ARBA" id="ARBA00022984"/>
    </source>
</evidence>
<comment type="catalytic activity">
    <reaction evidence="16 18">
        <text>N-acetyl-alpha-D-glucosamine 1-phosphate + UTP + H(+) = UDP-N-acetyl-alpha-D-glucosamine + diphosphate</text>
        <dbReference type="Rhea" id="RHEA:13509"/>
        <dbReference type="ChEBI" id="CHEBI:15378"/>
        <dbReference type="ChEBI" id="CHEBI:33019"/>
        <dbReference type="ChEBI" id="CHEBI:46398"/>
        <dbReference type="ChEBI" id="CHEBI:57705"/>
        <dbReference type="ChEBI" id="CHEBI:57776"/>
        <dbReference type="EC" id="2.7.7.23"/>
    </reaction>
</comment>
<dbReference type="Pfam" id="PF25087">
    <property type="entry name" value="GMPPB_C"/>
    <property type="match status" value="1"/>
</dbReference>
<comment type="similarity">
    <text evidence="2 18">In the C-terminal section; belongs to the transferase hexapeptide repeat family.</text>
</comment>
<feature type="binding site" evidence="18">
    <location>
        <position position="140"/>
    </location>
    <ligand>
        <name>UDP-N-acetyl-alpha-D-glucosamine</name>
        <dbReference type="ChEBI" id="CHEBI:57705"/>
    </ligand>
</feature>
<evidence type="ECO:0000256" key="7">
    <source>
        <dbReference type="ARBA" id="ARBA00022723"/>
    </source>
</evidence>
<feature type="binding site" evidence="18">
    <location>
        <begin position="12"/>
        <end position="15"/>
    </location>
    <ligand>
        <name>UDP-N-acetyl-alpha-D-glucosamine</name>
        <dbReference type="ChEBI" id="CHEBI:57705"/>
    </ligand>
</feature>
<feature type="binding site" evidence="18">
    <location>
        <position position="170"/>
    </location>
    <ligand>
        <name>UDP-N-acetyl-alpha-D-glucosamine</name>
        <dbReference type="ChEBI" id="CHEBI:57705"/>
    </ligand>
</feature>
<dbReference type="AlphaFoldDB" id="A0A558HRZ8"/>
<keyword evidence="22" id="KW-1185">Reference proteome</keyword>
<dbReference type="GO" id="GO:0071555">
    <property type="term" value="P:cell wall organization"/>
    <property type="evidence" value="ECO:0007669"/>
    <property type="project" value="UniProtKB-KW"/>
</dbReference>
<comment type="pathway">
    <text evidence="18">Nucleotide-sugar biosynthesis; UDP-N-acetyl-alpha-D-glucosamine biosynthesis; N-acetyl-alpha-D-glucosamine 1-phosphate from alpha-D-glucosamine 6-phosphate (route II): step 2/2.</text>
</comment>
<feature type="binding site" evidence="18">
    <location>
        <begin position="387"/>
        <end position="388"/>
    </location>
    <ligand>
        <name>acetyl-CoA</name>
        <dbReference type="ChEBI" id="CHEBI:57288"/>
    </ligand>
</feature>
<feature type="region of interest" description="Linker" evidence="18">
    <location>
        <begin position="231"/>
        <end position="251"/>
    </location>
</feature>
<feature type="binding site" evidence="18">
    <location>
        <position position="77"/>
    </location>
    <ligand>
        <name>UDP-N-acetyl-alpha-D-glucosamine</name>
        <dbReference type="ChEBI" id="CHEBI:57705"/>
    </ligand>
</feature>
<dbReference type="InterPro" id="IPR029044">
    <property type="entry name" value="Nucleotide-diphossugar_trans"/>
</dbReference>
<dbReference type="Pfam" id="PF00132">
    <property type="entry name" value="Hexapep"/>
    <property type="match status" value="1"/>
</dbReference>
<dbReference type="GO" id="GO:0008360">
    <property type="term" value="P:regulation of cell shape"/>
    <property type="evidence" value="ECO:0007669"/>
    <property type="project" value="UniProtKB-KW"/>
</dbReference>
<evidence type="ECO:0000256" key="13">
    <source>
        <dbReference type="ARBA" id="ARBA00023315"/>
    </source>
</evidence>
<keyword evidence="8 18" id="KW-0677">Repeat</keyword>
<dbReference type="InterPro" id="IPR050065">
    <property type="entry name" value="GlmU-like"/>
</dbReference>
<dbReference type="PANTHER" id="PTHR43584">
    <property type="entry name" value="NUCLEOTIDYL TRANSFERASE"/>
    <property type="match status" value="1"/>
</dbReference>
<comment type="pathway">
    <text evidence="18">Bacterial outer membrane biogenesis; LPS lipid A biosynthesis.</text>
</comment>
<evidence type="ECO:0000259" key="19">
    <source>
        <dbReference type="Pfam" id="PF12804"/>
    </source>
</evidence>
<dbReference type="GO" id="GO:0003977">
    <property type="term" value="F:UDP-N-acetylglucosamine diphosphorylase activity"/>
    <property type="evidence" value="ECO:0007669"/>
    <property type="project" value="UniProtKB-UniRule"/>
</dbReference>
<dbReference type="SUPFAM" id="SSF51161">
    <property type="entry name" value="Trimeric LpxA-like enzymes"/>
    <property type="match status" value="1"/>
</dbReference>
<protein>
    <recommendedName>
        <fullName evidence="18">Bifunctional protein GlmU</fullName>
    </recommendedName>
    <domain>
        <recommendedName>
            <fullName evidence="18">UDP-N-acetylglucosamine pyrophosphorylase</fullName>
            <ecNumber evidence="18">2.7.7.23</ecNumber>
        </recommendedName>
        <alternativeName>
            <fullName evidence="18">N-acetylglucosamine-1-phosphate uridyltransferase</fullName>
        </alternativeName>
    </domain>
    <domain>
        <recommendedName>
            <fullName evidence="18">Glucosamine-1-phosphate N-acetyltransferase</fullName>
            <ecNumber evidence="18">2.3.1.157</ecNumber>
        </recommendedName>
    </domain>
</protein>
<feature type="binding site" evidence="18">
    <location>
        <begin position="82"/>
        <end position="83"/>
    </location>
    <ligand>
        <name>UDP-N-acetyl-alpha-D-glucosamine</name>
        <dbReference type="ChEBI" id="CHEBI:57705"/>
    </ligand>
</feature>
<evidence type="ECO:0000256" key="12">
    <source>
        <dbReference type="ARBA" id="ARBA00023268"/>
    </source>
</evidence>
<dbReference type="CDD" id="cd03353">
    <property type="entry name" value="LbH_GlmU_C"/>
    <property type="match status" value="1"/>
</dbReference>
<keyword evidence="11 18" id="KW-0573">Peptidoglycan synthesis</keyword>
<dbReference type="GO" id="GO:0000902">
    <property type="term" value="P:cell morphogenesis"/>
    <property type="evidence" value="ECO:0007669"/>
    <property type="project" value="UniProtKB-UniRule"/>
</dbReference>
<organism evidence="21 22">
    <name type="scientific">Cobetia crustatorum</name>
    <dbReference type="NCBI Taxonomy" id="553385"/>
    <lineage>
        <taxon>Bacteria</taxon>
        <taxon>Pseudomonadati</taxon>
        <taxon>Pseudomonadota</taxon>
        <taxon>Gammaproteobacteria</taxon>
        <taxon>Oceanospirillales</taxon>
        <taxon>Halomonadaceae</taxon>
        <taxon>Cobetia</taxon>
    </lineage>
</organism>
<comment type="function">
    <text evidence="17 18">Catalyzes the last two sequential reactions in the de novo biosynthetic pathway for UDP-N-acetylglucosamine (UDP-GlcNAc). The C-terminal domain catalyzes the transfer of acetyl group from acetyl coenzyme A to glucosamine-1-phosphate (GlcN-1-P) to produce N-acetylglucosamine-1-phosphate (GlcNAc-1-P), which is converted into UDP-GlcNAc by the transfer of uridine 5-monophosphate (from uridine 5-triphosphate), a reaction catalyzed by the N-terminal domain.</text>
</comment>
<evidence type="ECO:0000256" key="6">
    <source>
        <dbReference type="ARBA" id="ARBA00022695"/>
    </source>
</evidence>
<evidence type="ECO:0000256" key="18">
    <source>
        <dbReference type="HAMAP-Rule" id="MF_01631"/>
    </source>
</evidence>
<dbReference type="InterPro" id="IPR018357">
    <property type="entry name" value="Hexapep_transf_CS"/>
</dbReference>
<keyword evidence="13 18" id="KW-0012">Acyltransferase</keyword>
<dbReference type="EC" id="2.3.1.157" evidence="18"/>
<keyword evidence="12 18" id="KW-0511">Multifunctional enzyme</keyword>
<accession>A0A558HRZ8</accession>
<feature type="binding site" evidence="18">
    <location>
        <position position="155"/>
    </location>
    <ligand>
        <name>UDP-N-acetyl-alpha-D-glucosamine</name>
        <dbReference type="ChEBI" id="CHEBI:57705"/>
    </ligand>
</feature>
<comment type="pathway">
    <text evidence="18">Nucleotide-sugar biosynthesis; UDP-N-acetyl-alpha-D-glucosamine biosynthesis; UDP-N-acetyl-alpha-D-glucosamine from N-acetyl-alpha-D-glucosamine 1-phosphate: step 1/1.</text>
</comment>
<dbReference type="GO" id="GO:0016020">
    <property type="term" value="C:membrane"/>
    <property type="evidence" value="ECO:0007669"/>
    <property type="project" value="GOC"/>
</dbReference>
<feature type="binding site" evidence="18">
    <location>
        <position position="228"/>
    </location>
    <ligand>
        <name>UDP-N-acetyl-alpha-D-glucosamine</name>
        <dbReference type="ChEBI" id="CHEBI:57705"/>
    </ligand>
</feature>
<comment type="catalytic activity">
    <reaction evidence="15 18">
        <text>alpha-D-glucosamine 1-phosphate + acetyl-CoA = N-acetyl-alpha-D-glucosamine 1-phosphate + CoA + H(+)</text>
        <dbReference type="Rhea" id="RHEA:13725"/>
        <dbReference type="ChEBI" id="CHEBI:15378"/>
        <dbReference type="ChEBI" id="CHEBI:57287"/>
        <dbReference type="ChEBI" id="CHEBI:57288"/>
        <dbReference type="ChEBI" id="CHEBI:57776"/>
        <dbReference type="ChEBI" id="CHEBI:58516"/>
        <dbReference type="EC" id="2.3.1.157"/>
    </reaction>
</comment>
<dbReference type="InterPro" id="IPR001451">
    <property type="entry name" value="Hexapep"/>
</dbReference>
<dbReference type="STRING" id="553385.GCA_000591415_01860"/>
<dbReference type="HAMAP" id="MF_01631">
    <property type="entry name" value="GlmU"/>
    <property type="match status" value="1"/>
</dbReference>
<name>A0A558HRZ8_9GAMM</name>
<dbReference type="GO" id="GO:0000287">
    <property type="term" value="F:magnesium ion binding"/>
    <property type="evidence" value="ECO:0007669"/>
    <property type="project" value="UniProtKB-UniRule"/>
</dbReference>
<dbReference type="CDD" id="cd02540">
    <property type="entry name" value="GT2_GlmU_N_bac"/>
    <property type="match status" value="1"/>
</dbReference>
<feature type="binding site" evidence="18">
    <location>
        <position position="367"/>
    </location>
    <ligand>
        <name>UDP-N-acetyl-alpha-D-glucosamine</name>
        <dbReference type="ChEBI" id="CHEBI:57705"/>
    </ligand>
</feature>
<dbReference type="Gene3D" id="3.90.550.10">
    <property type="entry name" value="Spore Coat Polysaccharide Biosynthesis Protein SpsA, Chain A"/>
    <property type="match status" value="1"/>
</dbReference>
<proteinExistence type="inferred from homology"/>
<evidence type="ECO:0000256" key="9">
    <source>
        <dbReference type="ARBA" id="ARBA00022842"/>
    </source>
</evidence>
<evidence type="ECO:0000256" key="2">
    <source>
        <dbReference type="ARBA" id="ARBA00007707"/>
    </source>
</evidence>
<dbReference type="GO" id="GO:0009245">
    <property type="term" value="P:lipid A biosynthetic process"/>
    <property type="evidence" value="ECO:0007669"/>
    <property type="project" value="UniProtKB-UniRule"/>
</dbReference>
<dbReference type="EMBL" id="VNFH01000003">
    <property type="protein sequence ID" value="TVU71913.1"/>
    <property type="molecule type" value="Genomic_DNA"/>
</dbReference>
<sequence>MSTADRTDVVILAAGQGTRMRSKLPKVLHPLAGKAMVRHVADTAAGLKGARLNVVIGHGGERVQQQLAETGASFAVQSEQKGTGHAVAQALEAIGDDKVLILYGDVPLIRRETLEALLAEVSEQTLGLLTVILDDPTGYGRIVRDAEGRVSAIVEHKDATPEQLAIQEGNTGILATTGAQLKRWLPALSADNAQGEYYLTDIIAMAAGEGVTIATAQPAAVEEVQGVNNRLQLAGLERAFQRREADRLMTEGASLADPSRIDVRGELSIGTDISIDVGCVFEGKVSIGDDVVIGAHCVISNASIGAGTHIAPHSVIDGAVLEGDNNVGPFARLRPGTELARGARIGNFVETKNAQVGVNAKINHLSYIGDATLGEAVNVGAGTITCNYDGANKFRTEIGANAFIGSNSALVAPLKIGAGATVGAGSTLSRDVADGALSVARGKRVDKPQWPRPTKK</sequence>
<evidence type="ECO:0000256" key="17">
    <source>
        <dbReference type="ARBA" id="ARBA00049628"/>
    </source>
</evidence>
<dbReference type="InterPro" id="IPR011004">
    <property type="entry name" value="Trimer_LpxA-like_sf"/>
</dbReference>
<keyword evidence="5 18" id="KW-0808">Transferase</keyword>
<feature type="region of interest" description="N-acetyltransferase" evidence="18">
    <location>
        <begin position="252"/>
        <end position="456"/>
    </location>
</feature>
<evidence type="ECO:0000256" key="10">
    <source>
        <dbReference type="ARBA" id="ARBA00022960"/>
    </source>
</evidence>
<keyword evidence="4 18" id="KW-0963">Cytoplasm</keyword>
<dbReference type="OrthoDB" id="9775031at2"/>
<keyword evidence="14 18" id="KW-0961">Cell wall biogenesis/degradation</keyword>
<dbReference type="UniPathway" id="UPA00113">
    <property type="reaction ID" value="UER00532"/>
</dbReference>
<dbReference type="UniPathway" id="UPA00973"/>
<evidence type="ECO:0000256" key="15">
    <source>
        <dbReference type="ARBA" id="ARBA00048247"/>
    </source>
</evidence>
<comment type="similarity">
    <text evidence="3 18">In the N-terminal section; belongs to the N-acetylglucosamine-1-phosphate uridyltransferase family.</text>
</comment>
<dbReference type="InterPro" id="IPR056729">
    <property type="entry name" value="GMPPB_C"/>
</dbReference>
<dbReference type="Proteomes" id="UP000319941">
    <property type="component" value="Unassembled WGS sequence"/>
</dbReference>
<keyword evidence="6 18" id="KW-0548">Nucleotidyltransferase</keyword>
<evidence type="ECO:0000256" key="1">
    <source>
        <dbReference type="ARBA" id="ARBA00004496"/>
    </source>
</evidence>
<feature type="binding site" evidence="18">
    <location>
        <position position="334"/>
    </location>
    <ligand>
        <name>UDP-N-acetyl-alpha-D-glucosamine</name>
        <dbReference type="ChEBI" id="CHEBI:57705"/>
    </ligand>
</feature>
<feature type="binding site" evidence="18">
    <location>
        <position position="424"/>
    </location>
    <ligand>
        <name>acetyl-CoA</name>
        <dbReference type="ChEBI" id="CHEBI:57288"/>
    </ligand>
</feature>
<evidence type="ECO:0000313" key="21">
    <source>
        <dbReference type="EMBL" id="TVU71913.1"/>
    </source>
</evidence>
<dbReference type="RefSeq" id="WP_088743601.1">
    <property type="nucleotide sequence ID" value="NZ_CAWOWR010000087.1"/>
</dbReference>
<comment type="subcellular location">
    <subcellularLocation>
        <location evidence="1 18">Cytoplasm</location>
    </subcellularLocation>
</comment>
<keyword evidence="9 18" id="KW-0460">Magnesium</keyword>
<evidence type="ECO:0000256" key="3">
    <source>
        <dbReference type="ARBA" id="ARBA00007947"/>
    </source>
</evidence>
<gene>
    <name evidence="18 21" type="primary">glmU</name>
    <name evidence="21" type="ORF">FQP86_05130</name>
</gene>
<feature type="binding site" evidence="18">
    <location>
        <position position="105"/>
    </location>
    <ligand>
        <name>Mg(2+)</name>
        <dbReference type="ChEBI" id="CHEBI:18420"/>
    </ligand>
</feature>
<dbReference type="InterPro" id="IPR038009">
    <property type="entry name" value="GlmU_C_LbH"/>
</dbReference>
<feature type="active site" description="Proton acceptor" evidence="18">
    <location>
        <position position="364"/>
    </location>
</feature>
<feature type="binding site" evidence="18">
    <location>
        <position position="26"/>
    </location>
    <ligand>
        <name>UDP-N-acetyl-alpha-D-glucosamine</name>
        <dbReference type="ChEBI" id="CHEBI:57705"/>
    </ligand>
</feature>
<reference evidence="21 22" key="1">
    <citation type="submission" date="2019-07" db="EMBL/GenBank/DDBJ databases">
        <title>Diversity of Bacteria from Kongsfjorden, Arctic.</title>
        <authorList>
            <person name="Yu Y."/>
        </authorList>
    </citation>
    <scope>NUCLEOTIDE SEQUENCE [LARGE SCALE GENOMIC DNA]</scope>
    <source>
        <strain evidence="21 22">SM1923</strain>
    </source>
</reference>
<evidence type="ECO:0000256" key="16">
    <source>
        <dbReference type="ARBA" id="ARBA00048493"/>
    </source>
</evidence>
<comment type="subunit">
    <text evidence="18">Homotrimer.</text>
</comment>
<dbReference type="NCBIfam" id="TIGR01173">
    <property type="entry name" value="glmU"/>
    <property type="match status" value="1"/>
</dbReference>